<proteinExistence type="predicted"/>
<dbReference type="OrthoDB" id="1453098at2"/>
<evidence type="ECO:0000313" key="2">
    <source>
        <dbReference type="EMBL" id="TXD95665.1"/>
    </source>
</evidence>
<comment type="caution">
    <text evidence="2">The sequence shown here is derived from an EMBL/GenBank/DDBJ whole genome shotgun (WGS) entry which is preliminary data.</text>
</comment>
<organism evidence="2 3">
    <name type="scientific">Gillisia hiemivivida</name>
    <dbReference type="NCBI Taxonomy" id="291190"/>
    <lineage>
        <taxon>Bacteria</taxon>
        <taxon>Pseudomonadati</taxon>
        <taxon>Bacteroidota</taxon>
        <taxon>Flavobacteriia</taxon>
        <taxon>Flavobacteriales</taxon>
        <taxon>Flavobacteriaceae</taxon>
        <taxon>Gillisia</taxon>
    </lineage>
</organism>
<feature type="transmembrane region" description="Helical" evidence="1">
    <location>
        <begin position="132"/>
        <end position="150"/>
    </location>
</feature>
<evidence type="ECO:0000256" key="1">
    <source>
        <dbReference type="SAM" id="Phobius"/>
    </source>
</evidence>
<name>A0A5C6ZXL6_9FLAO</name>
<dbReference type="RefSeq" id="WP_146928410.1">
    <property type="nucleotide sequence ID" value="NZ_CBCSHZ010000002.1"/>
</dbReference>
<keyword evidence="1" id="KW-0812">Transmembrane</keyword>
<accession>A0A5C6ZXL6</accession>
<dbReference type="AlphaFoldDB" id="A0A5C6ZXL6"/>
<protein>
    <submittedName>
        <fullName evidence="2">Uncharacterized protein</fullName>
    </submittedName>
</protein>
<evidence type="ECO:0000313" key="3">
    <source>
        <dbReference type="Proteomes" id="UP000321367"/>
    </source>
</evidence>
<keyword evidence="1" id="KW-0472">Membrane</keyword>
<sequence>MELKKAYPNYVQAMNQMKDTTDLTQCKSSSNVLSHGMSYVVYGNKLGDIYIDLNKHEDFVYVSFATFKGLIEKAKTTGDKIYEDLDVSEWKSVIAGVMNKHNANPKHAQLVMDFTRKKVNTPRKNFQSKKSGCILTLIILIIPILTYSKINL</sequence>
<keyword evidence="1" id="KW-1133">Transmembrane helix</keyword>
<gene>
    <name evidence="2" type="ORF">ES724_01135</name>
</gene>
<dbReference type="Proteomes" id="UP000321367">
    <property type="component" value="Unassembled WGS sequence"/>
</dbReference>
<reference evidence="2 3" key="1">
    <citation type="submission" date="2019-08" db="EMBL/GenBank/DDBJ databases">
        <title>Genome sequence of Gillisia hiemivivida IC154 (type strain).</title>
        <authorList>
            <person name="Bowman J.P."/>
        </authorList>
    </citation>
    <scope>NUCLEOTIDE SEQUENCE [LARGE SCALE GENOMIC DNA]</scope>
    <source>
        <strain evidence="2 3">IC154</strain>
    </source>
</reference>
<dbReference type="EMBL" id="VORY01000001">
    <property type="protein sequence ID" value="TXD95665.1"/>
    <property type="molecule type" value="Genomic_DNA"/>
</dbReference>
<keyword evidence="3" id="KW-1185">Reference proteome</keyword>